<dbReference type="EMBL" id="JAMKPW020000001">
    <property type="protein sequence ID" value="KAK8222036.1"/>
    <property type="molecule type" value="Genomic_DNA"/>
</dbReference>
<keyword evidence="2" id="KW-1185">Reference proteome</keyword>
<sequence>MYTEQDGRCEALESLSVVRSHEPATETPRQKRPLRAYLAVFGGFLLMFNSWGMVNAYGTYASIYKQELLPSVTILLSNLVGSTQTSFILLLSSIVGRLLDAGFSMHLKVVGTVCTTLSPILLSFVNGDGHYNDGKYDLILLVQGILWAIGMGCFFVTSSTVAVSWYREGKGLIVGMVASGASIAGLVFPIAIRYLEPDLGFNNTMRVVAGIVGGTGIIACLIANPNPDHPLRKPDNWLDYHVWVDPTARKNKSYCWYTASIAFVFLGFYAIFFNLEEWAVSTGVGYKTEPLPGMESHSIRTTFLLAVMNGCSTVGRLSSSYLCDLFGALAVHSSVTFVAAVLTMCLWPFATNLSAALGFVITFGIFSGSVIGLPPACVATILGPDEQHRLGQWVGMMYTAAGIPALVGPIIAGYITSKHGYIGVQMWSGTCLVFAALCMAMAWWNQKSSQDKMKWLEEQKRRLSFESAKLLTQRRISVISLKDTFSFESLVKTFTRRSSVQKESADTVADEKVVTEKEIV</sequence>
<proteinExistence type="predicted"/>
<name>A0ACC3SNX6_9PEZI</name>
<evidence type="ECO:0000313" key="1">
    <source>
        <dbReference type="EMBL" id="KAK8222036.1"/>
    </source>
</evidence>
<accession>A0ACC3SNX6</accession>
<gene>
    <name evidence="1" type="ORF">M8818_000204</name>
</gene>
<organism evidence="1 2">
    <name type="scientific">Zalaria obscura</name>
    <dbReference type="NCBI Taxonomy" id="2024903"/>
    <lineage>
        <taxon>Eukaryota</taxon>
        <taxon>Fungi</taxon>
        <taxon>Dikarya</taxon>
        <taxon>Ascomycota</taxon>
        <taxon>Pezizomycotina</taxon>
        <taxon>Dothideomycetes</taxon>
        <taxon>Dothideomycetidae</taxon>
        <taxon>Dothideales</taxon>
        <taxon>Zalariaceae</taxon>
        <taxon>Zalaria</taxon>
    </lineage>
</organism>
<reference evidence="1" key="1">
    <citation type="submission" date="2024-02" db="EMBL/GenBank/DDBJ databases">
        <title>Metagenome Assembled Genome of Zalaria obscura JY119.</title>
        <authorList>
            <person name="Vighnesh L."/>
            <person name="Jagadeeshwari U."/>
            <person name="Venkata Ramana C."/>
            <person name="Sasikala C."/>
        </authorList>
    </citation>
    <scope>NUCLEOTIDE SEQUENCE</scope>
    <source>
        <strain evidence="1">JY119</strain>
    </source>
</reference>
<evidence type="ECO:0000313" key="2">
    <source>
        <dbReference type="Proteomes" id="UP001320706"/>
    </source>
</evidence>
<comment type="caution">
    <text evidence="1">The sequence shown here is derived from an EMBL/GenBank/DDBJ whole genome shotgun (WGS) entry which is preliminary data.</text>
</comment>
<protein>
    <submittedName>
        <fullName evidence="1">Uncharacterized protein</fullName>
    </submittedName>
</protein>
<dbReference type="Proteomes" id="UP001320706">
    <property type="component" value="Unassembled WGS sequence"/>
</dbReference>